<keyword evidence="1" id="KW-0346">Stress response</keyword>
<dbReference type="InterPro" id="IPR002068">
    <property type="entry name" value="A-crystallin/Hsp20_dom"/>
</dbReference>
<dbReference type="InterPro" id="IPR044587">
    <property type="entry name" value="HSP21-like"/>
</dbReference>
<feature type="region of interest" description="Disordered" evidence="4">
    <location>
        <begin position="55"/>
        <end position="81"/>
    </location>
</feature>
<evidence type="ECO:0000313" key="7">
    <source>
        <dbReference type="Proteomes" id="UP001190926"/>
    </source>
</evidence>
<evidence type="ECO:0000256" key="1">
    <source>
        <dbReference type="ARBA" id="ARBA00023016"/>
    </source>
</evidence>
<sequence length="228" mass="25449">MALARLALKNLQQRASYSASLLARNVTAAAPPERQRWASQFLRGLSSAAEEKVGGAHEVAVQEGGKKSKLSPRRRNRRGAGSLWRRDGRDFVPALWDIFPSGLGNALIQATENMNKLLETIAPPMGQVREHDDSYKLRYQMPGLGKDEVKITVEDGVLSIRGEHKDEKEEEGDDESWSSSSYGYYNSLLLPEDAKVDEIKAEMKDGVLNIVIPKTERLNKDVKEVHVH</sequence>
<keyword evidence="7" id="KW-1185">Reference proteome</keyword>
<evidence type="ECO:0000313" key="6">
    <source>
        <dbReference type="EMBL" id="KAH6824317.1"/>
    </source>
</evidence>
<dbReference type="EMBL" id="SDAM02000366">
    <property type="protein sequence ID" value="KAH6824317.1"/>
    <property type="molecule type" value="Genomic_DNA"/>
</dbReference>
<protein>
    <submittedName>
        <fullName evidence="6">HSP20-like chaperones superfamily protein</fullName>
    </submittedName>
</protein>
<proteinExistence type="inferred from homology"/>
<dbReference type="PROSITE" id="PS01031">
    <property type="entry name" value="SHSP"/>
    <property type="match status" value="1"/>
</dbReference>
<comment type="similarity">
    <text evidence="2 3">Belongs to the small heat shock protein (HSP20) family.</text>
</comment>
<dbReference type="PANTHER" id="PTHR46733">
    <property type="entry name" value="26.5 KDA HEAT SHOCK PROTEIN, MITOCHONDRIAL"/>
    <property type="match status" value="1"/>
</dbReference>
<dbReference type="SUPFAM" id="SSF49764">
    <property type="entry name" value="HSP20-like chaperones"/>
    <property type="match status" value="1"/>
</dbReference>
<evidence type="ECO:0000256" key="4">
    <source>
        <dbReference type="SAM" id="MobiDB-lite"/>
    </source>
</evidence>
<dbReference type="AlphaFoldDB" id="A0AAD4IZI2"/>
<organism evidence="6 7">
    <name type="scientific">Perilla frutescens var. hirtella</name>
    <name type="common">Perilla citriodora</name>
    <name type="synonym">Perilla setoyensis</name>
    <dbReference type="NCBI Taxonomy" id="608512"/>
    <lineage>
        <taxon>Eukaryota</taxon>
        <taxon>Viridiplantae</taxon>
        <taxon>Streptophyta</taxon>
        <taxon>Embryophyta</taxon>
        <taxon>Tracheophyta</taxon>
        <taxon>Spermatophyta</taxon>
        <taxon>Magnoliopsida</taxon>
        <taxon>eudicotyledons</taxon>
        <taxon>Gunneridae</taxon>
        <taxon>Pentapetalae</taxon>
        <taxon>asterids</taxon>
        <taxon>lamiids</taxon>
        <taxon>Lamiales</taxon>
        <taxon>Lamiaceae</taxon>
        <taxon>Nepetoideae</taxon>
        <taxon>Elsholtzieae</taxon>
        <taxon>Perilla</taxon>
    </lineage>
</organism>
<gene>
    <name evidence="6" type="ORF">C2S53_000682</name>
</gene>
<evidence type="ECO:0000259" key="5">
    <source>
        <dbReference type="PROSITE" id="PS01031"/>
    </source>
</evidence>
<dbReference type="GO" id="GO:0009408">
    <property type="term" value="P:response to heat"/>
    <property type="evidence" value="ECO:0007669"/>
    <property type="project" value="InterPro"/>
</dbReference>
<evidence type="ECO:0000256" key="3">
    <source>
        <dbReference type="RuleBase" id="RU003616"/>
    </source>
</evidence>
<evidence type="ECO:0000256" key="2">
    <source>
        <dbReference type="PROSITE-ProRule" id="PRU00285"/>
    </source>
</evidence>
<dbReference type="Gene3D" id="2.60.40.790">
    <property type="match status" value="1"/>
</dbReference>
<dbReference type="Pfam" id="PF00011">
    <property type="entry name" value="HSP20"/>
    <property type="match status" value="1"/>
</dbReference>
<dbReference type="InterPro" id="IPR008978">
    <property type="entry name" value="HSP20-like_chaperone"/>
</dbReference>
<dbReference type="PANTHER" id="PTHR46733:SF3">
    <property type="entry name" value="26.5 KDA HEAT SHOCK PROTEIN, MITOCHONDRIAL"/>
    <property type="match status" value="1"/>
</dbReference>
<comment type="caution">
    <text evidence="6">The sequence shown here is derived from an EMBL/GenBank/DDBJ whole genome shotgun (WGS) entry which is preliminary data.</text>
</comment>
<name>A0AAD4IZI2_PERFH</name>
<accession>A0AAD4IZI2</accession>
<reference evidence="6 7" key="1">
    <citation type="journal article" date="2021" name="Nat. Commun.">
        <title>Incipient diploidization of the medicinal plant Perilla within 10,000 years.</title>
        <authorList>
            <person name="Zhang Y."/>
            <person name="Shen Q."/>
            <person name="Leng L."/>
            <person name="Zhang D."/>
            <person name="Chen S."/>
            <person name="Shi Y."/>
            <person name="Ning Z."/>
            <person name="Chen S."/>
        </authorList>
    </citation>
    <scope>NUCLEOTIDE SEQUENCE [LARGE SCALE GENOMIC DNA]</scope>
    <source>
        <strain evidence="7">cv. PC099</strain>
    </source>
</reference>
<feature type="domain" description="SHSP" evidence="5">
    <location>
        <begin position="116"/>
        <end position="228"/>
    </location>
</feature>
<dbReference type="CDD" id="cd06464">
    <property type="entry name" value="ACD_sHsps-like"/>
    <property type="match status" value="1"/>
</dbReference>
<dbReference type="Proteomes" id="UP001190926">
    <property type="component" value="Unassembled WGS sequence"/>
</dbReference>
<feature type="compositionally biased region" description="Basic residues" evidence="4">
    <location>
        <begin position="67"/>
        <end position="78"/>
    </location>
</feature>